<organism evidence="3 4">
    <name type="scientific">Oceanibaculum indicum P24</name>
    <dbReference type="NCBI Taxonomy" id="1207063"/>
    <lineage>
        <taxon>Bacteria</taxon>
        <taxon>Pseudomonadati</taxon>
        <taxon>Pseudomonadota</taxon>
        <taxon>Alphaproteobacteria</taxon>
        <taxon>Rhodospirillales</taxon>
        <taxon>Oceanibaculaceae</taxon>
        <taxon>Oceanibaculum</taxon>
    </lineage>
</organism>
<gene>
    <name evidence="3" type="ORF">P24_11937</name>
</gene>
<evidence type="ECO:0000259" key="2">
    <source>
        <dbReference type="Pfam" id="PF17289"/>
    </source>
</evidence>
<dbReference type="STRING" id="1207063.P24_11937"/>
<dbReference type="AlphaFoldDB" id="K2JX30"/>
<dbReference type="InterPro" id="IPR027417">
    <property type="entry name" value="P-loop_NTPase"/>
</dbReference>
<protein>
    <recommendedName>
        <fullName evidence="2">Terminase large subunit gp17-like C-terminal domain-containing protein</fullName>
    </recommendedName>
</protein>
<sequence>MPSRPPAPRWNAASIASLPAETRRTILTGLSAEEAVRLLHDWRFWARAAQLPPAGRWRIWLILAGRGFGKTRAGAEWVRARIESGRAKRVALVGETLADARQVMVEGESGLLAISPPWNRPLWQPSLRRLSWPNGAVATAFSADDPEQLRGPQFDAAWADELAKWRHPAAWDNLMFALRLGADPRCVATTTPRPRPWLKPILADPATVVTRGSTRDNEANLAPGFLAEVLRRYDGTRLGRQEIDGVLLEDVPGALWPASLLEAAQEDTAPELVRIVVAVDPSGSSGKGDSSDETGIIVAGRDDEGTAHVLADRSGRMSPADWGRAAVTAYREFRADRLIAERNFGGAMVGHVIATVDPGVPVTLVTASHGKRIRAEPVAALYEQGRVRHLPGLSLLEAQMAAFSREGYQGEGSPDRLDALVWALSDLMLRPGLAGSAELEGFY</sequence>
<keyword evidence="4" id="KW-1185">Reference proteome</keyword>
<evidence type="ECO:0000313" key="4">
    <source>
        <dbReference type="Proteomes" id="UP000006746"/>
    </source>
</evidence>
<dbReference type="Proteomes" id="UP000006746">
    <property type="component" value="Unassembled WGS sequence"/>
</dbReference>
<dbReference type="InterPro" id="IPR035421">
    <property type="entry name" value="Terminase_6C"/>
</dbReference>
<reference evidence="3 4" key="1">
    <citation type="journal article" date="2012" name="J. Bacteriol.">
        <title>Genome Sequence of Oceanibaculum indicum Type Strain P24.</title>
        <authorList>
            <person name="Lai Q."/>
            <person name="Shao Z."/>
        </authorList>
    </citation>
    <scope>NUCLEOTIDE SEQUENCE [LARGE SCALE GENOMIC DNA]</scope>
    <source>
        <strain evidence="3 4">P24</strain>
    </source>
</reference>
<evidence type="ECO:0000313" key="3">
    <source>
        <dbReference type="EMBL" id="EKE74859.1"/>
    </source>
</evidence>
<dbReference type="PATRIC" id="fig|1207063.3.peg.2414"/>
<dbReference type="Pfam" id="PF17289">
    <property type="entry name" value="Terminase_6C"/>
    <property type="match status" value="1"/>
</dbReference>
<dbReference type="Gene3D" id="3.40.50.300">
    <property type="entry name" value="P-loop containing nucleotide triphosphate hydrolases"/>
    <property type="match status" value="1"/>
</dbReference>
<proteinExistence type="predicted"/>
<dbReference type="eggNOG" id="COG5323">
    <property type="taxonomic scope" value="Bacteria"/>
</dbReference>
<dbReference type="Pfam" id="PF03237">
    <property type="entry name" value="Terminase_6N"/>
    <property type="match status" value="1"/>
</dbReference>
<keyword evidence="1" id="KW-1188">Viral release from host cell</keyword>
<feature type="domain" description="Terminase large subunit gp17-like C-terminal" evidence="2">
    <location>
        <begin position="278"/>
        <end position="425"/>
    </location>
</feature>
<name>K2JX30_9PROT</name>
<accession>K2JX30</accession>
<evidence type="ECO:0000256" key="1">
    <source>
        <dbReference type="ARBA" id="ARBA00022612"/>
    </source>
</evidence>
<dbReference type="EMBL" id="AMRL01000014">
    <property type="protein sequence ID" value="EKE74859.1"/>
    <property type="molecule type" value="Genomic_DNA"/>
</dbReference>
<comment type="caution">
    <text evidence="3">The sequence shown here is derived from an EMBL/GenBank/DDBJ whole genome shotgun (WGS) entry which is preliminary data.</text>
</comment>
<dbReference type="Gene3D" id="3.30.420.240">
    <property type="match status" value="1"/>
</dbReference>